<dbReference type="GeneID" id="41956722"/>
<accession>A0A6P8BLZ9</accession>
<reference evidence="3" key="3">
    <citation type="submission" date="2025-08" db="UniProtKB">
        <authorList>
            <consortium name="RefSeq"/>
        </authorList>
    </citation>
    <scope>IDENTIFICATION</scope>
    <source>
        <strain evidence="3">NI907</strain>
    </source>
</reference>
<organism evidence="2 3">
    <name type="scientific">Pyricularia grisea</name>
    <name type="common">Crabgrass-specific blast fungus</name>
    <name type="synonym">Magnaporthe grisea</name>
    <dbReference type="NCBI Taxonomy" id="148305"/>
    <lineage>
        <taxon>Eukaryota</taxon>
        <taxon>Fungi</taxon>
        <taxon>Dikarya</taxon>
        <taxon>Ascomycota</taxon>
        <taxon>Pezizomycotina</taxon>
        <taxon>Sordariomycetes</taxon>
        <taxon>Sordariomycetidae</taxon>
        <taxon>Magnaporthales</taxon>
        <taxon>Pyriculariaceae</taxon>
        <taxon>Pyricularia</taxon>
    </lineage>
</organism>
<feature type="signal peptide" evidence="1">
    <location>
        <begin position="1"/>
        <end position="16"/>
    </location>
</feature>
<protein>
    <recommendedName>
        <fullName evidence="4">Secreted protein</fullName>
    </recommendedName>
</protein>
<proteinExistence type="predicted"/>
<reference evidence="3" key="1">
    <citation type="journal article" date="2019" name="Mol. Biol. Evol.">
        <title>Blast fungal genomes show frequent chromosomal changes, gene gains and losses, and effector gene turnover.</title>
        <authorList>
            <person name="Gomez Luciano L.B."/>
            <person name="Jason Tsai I."/>
            <person name="Chuma I."/>
            <person name="Tosa Y."/>
            <person name="Chen Y.H."/>
            <person name="Li J.Y."/>
            <person name="Li M.Y."/>
            <person name="Jade Lu M.Y."/>
            <person name="Nakayashiki H."/>
            <person name="Li W.H."/>
        </authorList>
    </citation>
    <scope>NUCLEOTIDE SEQUENCE</scope>
    <source>
        <strain evidence="3">NI907</strain>
    </source>
</reference>
<gene>
    <name evidence="3" type="ORF">PgNI_01738</name>
</gene>
<evidence type="ECO:0000313" key="2">
    <source>
        <dbReference type="Proteomes" id="UP000515153"/>
    </source>
</evidence>
<sequence>MLLWSCLYVVLGDCSAAGKKELKEERKKKIKTRCSKFHADLRFSWATSARLLARLLRTTGRYDELRRGQIGGLRQPPAVGLKVTLFPLPPCNLFFFCFTAIDRE</sequence>
<feature type="chain" id="PRO_5027746287" description="Secreted protein" evidence="1">
    <location>
        <begin position="17"/>
        <end position="104"/>
    </location>
</feature>
<keyword evidence="1" id="KW-0732">Signal</keyword>
<name>A0A6P8BLZ9_PYRGI</name>
<evidence type="ECO:0008006" key="4">
    <source>
        <dbReference type="Google" id="ProtNLM"/>
    </source>
</evidence>
<dbReference type="RefSeq" id="XP_030988044.1">
    <property type="nucleotide sequence ID" value="XM_031121810.1"/>
</dbReference>
<dbReference type="AlphaFoldDB" id="A0A6P8BLZ9"/>
<evidence type="ECO:0000313" key="3">
    <source>
        <dbReference type="RefSeq" id="XP_030988044.1"/>
    </source>
</evidence>
<dbReference type="Proteomes" id="UP000515153">
    <property type="component" value="Unplaced"/>
</dbReference>
<keyword evidence="2" id="KW-1185">Reference proteome</keyword>
<evidence type="ECO:0000256" key="1">
    <source>
        <dbReference type="SAM" id="SignalP"/>
    </source>
</evidence>
<dbReference type="KEGG" id="pgri:PgNI_01738"/>
<reference evidence="3" key="2">
    <citation type="submission" date="2019-10" db="EMBL/GenBank/DDBJ databases">
        <authorList>
            <consortium name="NCBI Genome Project"/>
        </authorList>
    </citation>
    <scope>NUCLEOTIDE SEQUENCE</scope>
    <source>
        <strain evidence="3">NI907</strain>
    </source>
</reference>